<organism evidence="2 3">
    <name type="scientific">Trichinella papuae</name>
    <dbReference type="NCBI Taxonomy" id="268474"/>
    <lineage>
        <taxon>Eukaryota</taxon>
        <taxon>Metazoa</taxon>
        <taxon>Ecdysozoa</taxon>
        <taxon>Nematoda</taxon>
        <taxon>Enoplea</taxon>
        <taxon>Dorylaimia</taxon>
        <taxon>Trichinellida</taxon>
        <taxon>Trichinellidae</taxon>
        <taxon>Trichinella</taxon>
    </lineage>
</organism>
<dbReference type="AlphaFoldDB" id="A0A0V1MMS9"/>
<comment type="caution">
    <text evidence="2">The sequence shown here is derived from an EMBL/GenBank/DDBJ whole genome shotgun (WGS) entry which is preliminary data.</text>
</comment>
<evidence type="ECO:0000313" key="2">
    <source>
        <dbReference type="EMBL" id="KRZ72863.1"/>
    </source>
</evidence>
<dbReference type="OrthoDB" id="5925206at2759"/>
<dbReference type="Proteomes" id="UP000054843">
    <property type="component" value="Unassembled WGS sequence"/>
</dbReference>
<feature type="non-terminal residue" evidence="2">
    <location>
        <position position="42"/>
    </location>
</feature>
<gene>
    <name evidence="2" type="ORF">T10_1188</name>
    <name evidence="1" type="ORF">T10_4068</name>
</gene>
<reference evidence="2 3" key="1">
    <citation type="submission" date="2015-01" db="EMBL/GenBank/DDBJ databases">
        <title>Evolution of Trichinella species and genotypes.</title>
        <authorList>
            <person name="Korhonen P.K."/>
            <person name="Edoardo P."/>
            <person name="Giuseppe L.R."/>
            <person name="Gasser R.B."/>
        </authorList>
    </citation>
    <scope>NUCLEOTIDE SEQUENCE [LARGE SCALE GENOMIC DNA]</scope>
    <source>
        <strain evidence="2">ISS1980</strain>
    </source>
</reference>
<sequence length="42" mass="5040">MNLRSIVQHFFVLDNPIYVHFRPFLISLMKVLSSRLEMCLKC</sequence>
<accession>A0A0V1MMS9</accession>
<evidence type="ECO:0000313" key="3">
    <source>
        <dbReference type="Proteomes" id="UP000054843"/>
    </source>
</evidence>
<proteinExistence type="predicted"/>
<dbReference type="EMBL" id="JYDO01000243">
    <property type="protein sequence ID" value="KRZ66444.1"/>
    <property type="molecule type" value="Genomic_DNA"/>
</dbReference>
<protein>
    <submittedName>
        <fullName evidence="2">Uncharacterized protein</fullName>
    </submittedName>
</protein>
<dbReference type="EMBL" id="JYDO01000072">
    <property type="protein sequence ID" value="KRZ72863.1"/>
    <property type="molecule type" value="Genomic_DNA"/>
</dbReference>
<keyword evidence="3" id="KW-1185">Reference proteome</keyword>
<name>A0A0V1MMS9_9BILA</name>
<evidence type="ECO:0000313" key="1">
    <source>
        <dbReference type="EMBL" id="KRZ66444.1"/>
    </source>
</evidence>